<dbReference type="RefSeq" id="XP_002501311.1">
    <property type="nucleotide sequence ID" value="XM_002501265.1"/>
</dbReference>
<dbReference type="AlphaFoldDB" id="C1E3L0"/>
<dbReference type="GO" id="GO:0060271">
    <property type="term" value="P:cilium assembly"/>
    <property type="evidence" value="ECO:0007669"/>
    <property type="project" value="TreeGrafter"/>
</dbReference>
<evidence type="ECO:0000313" key="1">
    <source>
        <dbReference type="EMBL" id="ACO62569.1"/>
    </source>
</evidence>
<evidence type="ECO:0000313" key="2">
    <source>
        <dbReference type="Proteomes" id="UP000002009"/>
    </source>
</evidence>
<organism evidence="1 2">
    <name type="scientific">Micromonas commoda (strain RCC299 / NOUM17 / CCMP2709)</name>
    <name type="common">Picoplanktonic green alga</name>
    <dbReference type="NCBI Taxonomy" id="296587"/>
    <lineage>
        <taxon>Eukaryota</taxon>
        <taxon>Viridiplantae</taxon>
        <taxon>Chlorophyta</taxon>
        <taxon>Mamiellophyceae</taxon>
        <taxon>Mamiellales</taxon>
        <taxon>Mamiellaceae</taxon>
        <taxon>Micromonas</taxon>
    </lineage>
</organism>
<protein>
    <submittedName>
        <fullName evidence="1">Uncharacterized protein</fullName>
    </submittedName>
</protein>
<dbReference type="InterPro" id="IPR055325">
    <property type="entry name" value="CF161"/>
</dbReference>
<dbReference type="Proteomes" id="UP000002009">
    <property type="component" value="Chromosome 4"/>
</dbReference>
<dbReference type="KEGG" id="mis:MICPUN_105420"/>
<reference evidence="1 2" key="1">
    <citation type="journal article" date="2009" name="Science">
        <title>Green evolution and dynamic adaptations revealed by genomes of the marine picoeukaryotes Micromonas.</title>
        <authorList>
            <person name="Worden A.Z."/>
            <person name="Lee J.H."/>
            <person name="Mock T."/>
            <person name="Rouze P."/>
            <person name="Simmons M.P."/>
            <person name="Aerts A.L."/>
            <person name="Allen A.E."/>
            <person name="Cuvelier M.L."/>
            <person name="Derelle E."/>
            <person name="Everett M.V."/>
            <person name="Foulon E."/>
            <person name="Grimwood J."/>
            <person name="Gundlach H."/>
            <person name="Henrissat B."/>
            <person name="Napoli C."/>
            <person name="McDonald S.M."/>
            <person name="Parker M.S."/>
            <person name="Rombauts S."/>
            <person name="Salamov A."/>
            <person name="Von Dassow P."/>
            <person name="Badger J.H."/>
            <person name="Coutinho P.M."/>
            <person name="Demir E."/>
            <person name="Dubchak I."/>
            <person name="Gentemann C."/>
            <person name="Eikrem W."/>
            <person name="Gready J.E."/>
            <person name="John U."/>
            <person name="Lanier W."/>
            <person name="Lindquist E.A."/>
            <person name="Lucas S."/>
            <person name="Mayer K.F."/>
            <person name="Moreau H."/>
            <person name="Not F."/>
            <person name="Otillar R."/>
            <person name="Panaud O."/>
            <person name="Pangilinan J."/>
            <person name="Paulsen I."/>
            <person name="Piegu B."/>
            <person name="Poliakov A."/>
            <person name="Robbens S."/>
            <person name="Schmutz J."/>
            <person name="Toulza E."/>
            <person name="Wyss T."/>
            <person name="Zelensky A."/>
            <person name="Zhou K."/>
            <person name="Armbrust E.V."/>
            <person name="Bhattacharya D."/>
            <person name="Goodenough U.W."/>
            <person name="Van de Peer Y."/>
            <person name="Grigoriev I.V."/>
        </authorList>
    </citation>
    <scope>NUCLEOTIDE SEQUENCE [LARGE SCALE GENOMIC DNA]</scope>
    <source>
        <strain evidence="2">RCC299 / NOUM17</strain>
    </source>
</reference>
<dbReference type="InParanoid" id="C1E3L0"/>
<dbReference type="GeneID" id="8242984"/>
<dbReference type="PANTHER" id="PTHR24274:SF1">
    <property type="entry name" value="CILIA- AND FLAGELLA-ASSOCIATED PROTEIN 161"/>
    <property type="match status" value="1"/>
</dbReference>
<accession>C1E3L0</accession>
<dbReference type="eggNOG" id="ENOG502RREX">
    <property type="taxonomic scope" value="Eukaryota"/>
</dbReference>
<dbReference type="STRING" id="296587.C1E3L0"/>
<dbReference type="OMA" id="IIHCKTN"/>
<sequence length="303" mass="33132">MNYFTRQEMEGSVRYSGKCRIGNWNENDILDEVRLKDYIAKKEAGTLRMDKFNKRMATALQPVELTKDASDEYVHFGDVVQLENVTSGAVVAVDVESRDPRPAENACAVSASFHVDACARNTFTFEPYVPRTAKAAAMLPTYDDDVLHYGQKVKLAVNPAAIEGSGWDVATCRLKSFTVSQTHFAKFSRRCEVVASGNDSYECVFEVLTPDPAKRLVSEGVPVMAGAPIVLLHCQTNQCLCVGTHGFANDFGKELEVCGHTETSVGNSYKMEGLATGVPKSLKERAPQDCNVFAIVGKPTVVA</sequence>
<gene>
    <name evidence="1" type="ORF">MICPUN_105420</name>
</gene>
<dbReference type="EMBL" id="CP001325">
    <property type="protein sequence ID" value="ACO62569.1"/>
    <property type="molecule type" value="Genomic_DNA"/>
</dbReference>
<dbReference type="PANTHER" id="PTHR24274">
    <property type="entry name" value="CILIA- AND FLAGELLA-ASSOCIATED PROTEIN 161"/>
    <property type="match status" value="1"/>
</dbReference>
<name>C1E3L0_MICCC</name>
<dbReference type="GO" id="GO:0031514">
    <property type="term" value="C:motile cilium"/>
    <property type="evidence" value="ECO:0007669"/>
    <property type="project" value="TreeGrafter"/>
</dbReference>
<dbReference type="Pfam" id="PF24569">
    <property type="entry name" value="CFAP161"/>
    <property type="match status" value="1"/>
</dbReference>
<proteinExistence type="predicted"/>
<dbReference type="OrthoDB" id="444540at2759"/>
<keyword evidence="2" id="KW-1185">Reference proteome</keyword>